<organism evidence="8">
    <name type="scientific">Anisakis simplex</name>
    <name type="common">Herring worm</name>
    <dbReference type="NCBI Taxonomy" id="6269"/>
    <lineage>
        <taxon>Eukaryota</taxon>
        <taxon>Metazoa</taxon>
        <taxon>Ecdysozoa</taxon>
        <taxon>Nematoda</taxon>
        <taxon>Chromadorea</taxon>
        <taxon>Rhabditida</taxon>
        <taxon>Spirurina</taxon>
        <taxon>Ascaridomorpha</taxon>
        <taxon>Ascaridoidea</taxon>
        <taxon>Anisakidae</taxon>
        <taxon>Anisakis</taxon>
        <taxon>Anisakis simplex complex</taxon>
    </lineage>
</organism>
<reference evidence="8" key="1">
    <citation type="submission" date="2017-02" db="UniProtKB">
        <authorList>
            <consortium name="WormBaseParasite"/>
        </authorList>
    </citation>
    <scope>IDENTIFICATION</scope>
</reference>
<gene>
    <name evidence="6" type="ORF">ASIM_LOCUS10664</name>
</gene>
<evidence type="ECO:0000256" key="4">
    <source>
        <dbReference type="ARBA" id="ARBA00023136"/>
    </source>
</evidence>
<dbReference type="Proteomes" id="UP000267096">
    <property type="component" value="Unassembled WGS sequence"/>
</dbReference>
<evidence type="ECO:0000313" key="7">
    <source>
        <dbReference type="Proteomes" id="UP000267096"/>
    </source>
</evidence>
<dbReference type="InterPro" id="IPR004895">
    <property type="entry name" value="Prenylated_rab_accept_PRA1"/>
</dbReference>
<comment type="similarity">
    <text evidence="5">Belongs to the PRA1 family.</text>
</comment>
<dbReference type="PANTHER" id="PTHR12859">
    <property type="entry name" value="PRA1 PROTEIN"/>
    <property type="match status" value="1"/>
</dbReference>
<accession>A0A0M3JSX8</accession>
<name>A0A0M3JSX8_ANISI</name>
<evidence type="ECO:0000256" key="5">
    <source>
        <dbReference type="RuleBase" id="RU363107"/>
    </source>
</evidence>
<dbReference type="PANTHER" id="PTHR12859:SF0">
    <property type="entry name" value="PRA1 FAMILY PROTEIN"/>
    <property type="match status" value="1"/>
</dbReference>
<keyword evidence="7" id="KW-1185">Reference proteome</keyword>
<sequence length="197" mass="22391">MTSTNQANDASGINSGHWKLFNDLEIPPLRSFSEFIANKARFELPNFRDLPRWNNRLVSNLLYFQTNYMMLMLVLIIAASAFHTSDTIVGVSAIFVLSAAVFFSVSTNPTIEQARREHALATLVAFVLASYYFIYAIRAVIVVLFVLAFPLVIIFVHASLRLRNLKAKINHQVERIRTKKTLMARLLELLAVDLNNF</sequence>
<feature type="transmembrane region" description="Helical" evidence="5">
    <location>
        <begin position="61"/>
        <end position="82"/>
    </location>
</feature>
<evidence type="ECO:0000256" key="3">
    <source>
        <dbReference type="ARBA" id="ARBA00022989"/>
    </source>
</evidence>
<feature type="transmembrane region" description="Helical" evidence="5">
    <location>
        <begin position="140"/>
        <end position="160"/>
    </location>
</feature>
<keyword evidence="3 5" id="KW-1133">Transmembrane helix</keyword>
<keyword evidence="2 5" id="KW-0812">Transmembrane</keyword>
<dbReference type="OrthoDB" id="18213at2759"/>
<feature type="transmembrane region" description="Helical" evidence="5">
    <location>
        <begin position="118"/>
        <end position="134"/>
    </location>
</feature>
<evidence type="ECO:0000313" key="6">
    <source>
        <dbReference type="EMBL" id="VDK43415.1"/>
    </source>
</evidence>
<protein>
    <recommendedName>
        <fullName evidence="5">PRA1 family protein</fullName>
    </recommendedName>
</protein>
<comment type="subcellular location">
    <subcellularLocation>
        <location evidence="1 5">Membrane</location>
        <topology evidence="1 5">Multi-pass membrane protein</topology>
    </subcellularLocation>
</comment>
<dbReference type="WBParaSite" id="ASIM_0001110601-mRNA-1">
    <property type="protein sequence ID" value="ASIM_0001110601-mRNA-1"/>
    <property type="gene ID" value="ASIM_0001110601"/>
</dbReference>
<dbReference type="EMBL" id="UYRR01031011">
    <property type="protein sequence ID" value="VDK43415.1"/>
    <property type="molecule type" value="Genomic_DNA"/>
</dbReference>
<reference evidence="6 7" key="2">
    <citation type="submission" date="2018-11" db="EMBL/GenBank/DDBJ databases">
        <authorList>
            <consortium name="Pathogen Informatics"/>
        </authorList>
    </citation>
    <scope>NUCLEOTIDE SEQUENCE [LARGE SCALE GENOMIC DNA]</scope>
</reference>
<evidence type="ECO:0000256" key="1">
    <source>
        <dbReference type="ARBA" id="ARBA00004141"/>
    </source>
</evidence>
<evidence type="ECO:0000256" key="2">
    <source>
        <dbReference type="ARBA" id="ARBA00022692"/>
    </source>
</evidence>
<feature type="transmembrane region" description="Helical" evidence="5">
    <location>
        <begin position="88"/>
        <end position="106"/>
    </location>
</feature>
<dbReference type="AlphaFoldDB" id="A0A0M3JSX8"/>
<dbReference type="GO" id="GO:0016020">
    <property type="term" value="C:membrane"/>
    <property type="evidence" value="ECO:0007669"/>
    <property type="project" value="UniProtKB-SubCell"/>
</dbReference>
<evidence type="ECO:0000313" key="8">
    <source>
        <dbReference type="WBParaSite" id="ASIM_0001110601-mRNA-1"/>
    </source>
</evidence>
<dbReference type="Pfam" id="PF03208">
    <property type="entry name" value="PRA1"/>
    <property type="match status" value="1"/>
</dbReference>
<proteinExistence type="inferred from homology"/>
<keyword evidence="4 5" id="KW-0472">Membrane</keyword>